<dbReference type="InterPro" id="IPR007688">
    <property type="entry name" value="Conjugal_tfr_TrbL/VirB6"/>
</dbReference>
<gene>
    <name evidence="7" type="ORF">SS37A_38600</name>
</gene>
<keyword evidence="5 6" id="KW-0472">Membrane</keyword>
<name>A0ABM8EE77_9HYPH</name>
<sequence length="354" mass="37477">MNDIIGKFFAAIDTQALTVVQSLYETLATALEPIFFLGLTVYIAMWGYQMMFGRAPLHAWTILWNVARAMLIYTLAFKWAEYSAIVSDVLTKAPDSFATAVCNAMGGTNCGSPEASVSNGLTTLWMAALDAAKKIMAGGGTFSSVGLAIVAGLLLVVTLVFLAIACSLVLLGKLALFVVLGLAPFFVAMALFDASSFLFNGWMREAIKHALVPVIVYGMVGFFIKLGQNAINNLSTITDFTSAMTVVAPFVLLMFIGWFVLPQSIAIAASIVGGHALRDPLTPMVQGRMVSAGERGWNNFTGGFAAARNALALRLANARAAGMSQGTNTMFDGGSGGASAVGRQIQAALRNVRR</sequence>
<dbReference type="Pfam" id="PF04610">
    <property type="entry name" value="TrbL"/>
    <property type="match status" value="1"/>
</dbReference>
<evidence type="ECO:0000256" key="2">
    <source>
        <dbReference type="ARBA" id="ARBA00007802"/>
    </source>
</evidence>
<geneLocation type="plasmid" evidence="7 8">
    <name>pSS37A-Re-2</name>
</geneLocation>
<evidence type="ECO:0008006" key="9">
    <source>
        <dbReference type="Google" id="ProtNLM"/>
    </source>
</evidence>
<dbReference type="EMBL" id="AP027144">
    <property type="protein sequence ID" value="BDV36330.1"/>
    <property type="molecule type" value="Genomic_DNA"/>
</dbReference>
<feature type="transmembrane region" description="Helical" evidence="6">
    <location>
        <begin position="27"/>
        <end position="48"/>
    </location>
</feature>
<evidence type="ECO:0000256" key="5">
    <source>
        <dbReference type="ARBA" id="ARBA00023136"/>
    </source>
</evidence>
<dbReference type="RefSeq" id="WP_281932641.1">
    <property type="nucleotide sequence ID" value="NZ_AP027144.1"/>
</dbReference>
<feature type="transmembrane region" description="Helical" evidence="6">
    <location>
        <begin position="142"/>
        <end position="170"/>
    </location>
</feature>
<reference evidence="7 8" key="1">
    <citation type="journal article" date="2023" name="Int. J. Syst. Evol. Microbiol.">
        <title>Methylocystis iwaonis sp. nov., a type II methane-oxidizing bacterium from surface soil of a rice paddy field in Japan, and emended description of the genus Methylocystis (ex Whittenbury et al. 1970) Bowman et al. 1993.</title>
        <authorList>
            <person name="Kaise H."/>
            <person name="Sawadogo J.B."/>
            <person name="Alam M.S."/>
            <person name="Ueno C."/>
            <person name="Dianou D."/>
            <person name="Shinjo R."/>
            <person name="Asakawa S."/>
        </authorList>
    </citation>
    <scope>NUCLEOTIDE SEQUENCE [LARGE SCALE GENOMIC DNA]</scope>
    <source>
        <strain evidence="7 8">SS37A-Re</strain>
    </source>
</reference>
<evidence type="ECO:0000256" key="6">
    <source>
        <dbReference type="SAM" id="Phobius"/>
    </source>
</evidence>
<feature type="transmembrane region" description="Helical" evidence="6">
    <location>
        <begin position="210"/>
        <end position="228"/>
    </location>
</feature>
<protein>
    <recommendedName>
        <fullName evidence="9">Type IV secretion system protein</fullName>
    </recommendedName>
</protein>
<keyword evidence="3 6" id="KW-0812">Transmembrane</keyword>
<proteinExistence type="inferred from homology"/>
<feature type="transmembrane region" description="Helical" evidence="6">
    <location>
        <begin position="240"/>
        <end position="261"/>
    </location>
</feature>
<comment type="similarity">
    <text evidence="2">Belongs to the TrbL/VirB6 family.</text>
</comment>
<evidence type="ECO:0000313" key="8">
    <source>
        <dbReference type="Proteomes" id="UP001317629"/>
    </source>
</evidence>
<evidence type="ECO:0000256" key="4">
    <source>
        <dbReference type="ARBA" id="ARBA00022989"/>
    </source>
</evidence>
<feature type="transmembrane region" description="Helical" evidence="6">
    <location>
        <begin position="176"/>
        <end position="198"/>
    </location>
</feature>
<dbReference type="Proteomes" id="UP001317629">
    <property type="component" value="Plasmid pSS37A-Re-2"/>
</dbReference>
<keyword evidence="7" id="KW-0614">Plasmid</keyword>
<keyword evidence="4 6" id="KW-1133">Transmembrane helix</keyword>
<evidence type="ECO:0000256" key="3">
    <source>
        <dbReference type="ARBA" id="ARBA00022692"/>
    </source>
</evidence>
<comment type="subcellular location">
    <subcellularLocation>
        <location evidence="1">Membrane</location>
        <topology evidence="1">Multi-pass membrane protein</topology>
    </subcellularLocation>
</comment>
<evidence type="ECO:0000313" key="7">
    <source>
        <dbReference type="EMBL" id="BDV36330.1"/>
    </source>
</evidence>
<evidence type="ECO:0000256" key="1">
    <source>
        <dbReference type="ARBA" id="ARBA00004141"/>
    </source>
</evidence>
<keyword evidence="8" id="KW-1185">Reference proteome</keyword>
<accession>A0ABM8EE77</accession>
<organism evidence="7 8">
    <name type="scientific">Methylocystis iwaonis</name>
    <dbReference type="NCBI Taxonomy" id="2885079"/>
    <lineage>
        <taxon>Bacteria</taxon>
        <taxon>Pseudomonadati</taxon>
        <taxon>Pseudomonadota</taxon>
        <taxon>Alphaproteobacteria</taxon>
        <taxon>Hyphomicrobiales</taxon>
        <taxon>Methylocystaceae</taxon>
        <taxon>Methylocystis</taxon>
    </lineage>
</organism>